<dbReference type="InterPro" id="IPR054530">
    <property type="entry name" value="TcaA_4th"/>
</dbReference>
<gene>
    <name evidence="2" type="ORF">STRIC_0649</name>
</gene>
<organism evidence="2 3">
    <name type="scientific">Streptococcus ictaluri 707-05</name>
    <dbReference type="NCBI Taxonomy" id="764299"/>
    <lineage>
        <taxon>Bacteria</taxon>
        <taxon>Bacillati</taxon>
        <taxon>Bacillota</taxon>
        <taxon>Bacilli</taxon>
        <taxon>Lactobacillales</taxon>
        <taxon>Streptococcaceae</taxon>
        <taxon>Streptococcus</taxon>
    </lineage>
</organism>
<dbReference type="eggNOG" id="COG4640">
    <property type="taxonomic scope" value="Bacteria"/>
</dbReference>
<dbReference type="Pfam" id="PF22820">
    <property type="entry name" value="TcaA_3rd_4th"/>
    <property type="match status" value="1"/>
</dbReference>
<feature type="domain" description="TcaA 4th" evidence="1">
    <location>
        <begin position="198"/>
        <end position="268"/>
    </location>
</feature>
<dbReference type="OrthoDB" id="2216620at2"/>
<dbReference type="RefSeq" id="WP_008087186.1">
    <property type="nucleotide sequence ID" value="NZ_AEUX02000001.1"/>
</dbReference>
<dbReference type="AlphaFoldDB" id="G5JZD9"/>
<evidence type="ECO:0000313" key="2">
    <source>
        <dbReference type="EMBL" id="EHI70869.1"/>
    </source>
</evidence>
<proteinExistence type="predicted"/>
<dbReference type="Proteomes" id="UP000003330">
    <property type="component" value="Unassembled WGS sequence"/>
</dbReference>
<dbReference type="STRING" id="764299.STRIC_0649"/>
<dbReference type="EMBL" id="AEUX02000001">
    <property type="protein sequence ID" value="EHI70869.1"/>
    <property type="molecule type" value="Genomic_DNA"/>
</dbReference>
<comment type="caution">
    <text evidence="2">The sequence shown here is derived from an EMBL/GenBank/DDBJ whole genome shotgun (WGS) entry which is preliminary data.</text>
</comment>
<accession>G5JZD9</accession>
<evidence type="ECO:0000313" key="3">
    <source>
        <dbReference type="Proteomes" id="UP000003330"/>
    </source>
</evidence>
<sequence>MKLYFQKKSVKIASALLALFLLLLLAFGAFHYSKTNRINAYVAAKSSSSGAVFEQIKEYMVWADTNEQITNDEARYTRFSRLKSSDVAAEKERLKKAGPEDELYVKSVGRKFLIFPDYRIAVKPIRLTLKTNLPNLDLLLNDKKVAVSDSENFTTTLERLPAADYRASVYGYHENHKIKVSKTYDGQNELLDLSLLFKTFTVVSNVKDGELYFDDNRVGTLSDGQFQVEDYPVTETAQAMIKKRFPDGQLKSSKHPLAPIENGSQLEITVDNLLGDDKAGQLLVAAFDQLLAYLNAGQDSAQFATLFEEGANNDFYKGLKESVQAKFQTDIRKASSLSTPSILLTKVTQVGKKSYLIDFSATYDFLYNKETDPAKSTSGNVRQELVGKMPVKKVGQNYLVSQKGAKSITVASEDNQVKAPSLFPEALLGTWLGQKSDMSISMTLSEDGTVTTKIDYKNPNTPGLSKSVKVKKVEEKGEGIYLYRLDQGTDTSVLTPGGGLGGMNVKYAFGFQVAGQTAHPIVWQTGLNSDFDYSKPLPGIELKKQ</sequence>
<evidence type="ECO:0000259" key="1">
    <source>
        <dbReference type="Pfam" id="PF22820"/>
    </source>
</evidence>
<reference evidence="2 3" key="1">
    <citation type="journal article" date="2014" name="Int. J. Syst. Evol. Microbiol.">
        <title>Phylogenomics and the dynamic genome evolution of the genus Streptococcus.</title>
        <authorList>
            <consortium name="The Broad Institute Genome Sequencing Platform"/>
            <person name="Richards V.P."/>
            <person name="Palmer S.R."/>
            <person name="Pavinski Bitar P.D."/>
            <person name="Qin X."/>
            <person name="Weinstock G.M."/>
            <person name="Highlander S.K."/>
            <person name="Town C.D."/>
            <person name="Burne R.A."/>
            <person name="Stanhope M.J."/>
        </authorList>
    </citation>
    <scope>NUCLEOTIDE SEQUENCE [LARGE SCALE GENOMIC DNA]</scope>
    <source>
        <strain evidence="2 3">707-05</strain>
    </source>
</reference>
<keyword evidence="3" id="KW-1185">Reference proteome</keyword>
<protein>
    <recommendedName>
        <fullName evidence="1">TcaA 4th domain-containing protein</fullName>
    </recommendedName>
</protein>
<name>G5JZD9_9STRE</name>